<organism evidence="3 4">
    <name type="scientific">Sphagnum troendelagicum</name>
    <dbReference type="NCBI Taxonomy" id="128251"/>
    <lineage>
        <taxon>Eukaryota</taxon>
        <taxon>Viridiplantae</taxon>
        <taxon>Streptophyta</taxon>
        <taxon>Embryophyta</taxon>
        <taxon>Bryophyta</taxon>
        <taxon>Sphagnophytina</taxon>
        <taxon>Sphagnopsida</taxon>
        <taxon>Sphagnales</taxon>
        <taxon>Sphagnaceae</taxon>
        <taxon>Sphagnum</taxon>
    </lineage>
</organism>
<feature type="region of interest" description="Disordered" evidence="1">
    <location>
        <begin position="90"/>
        <end position="109"/>
    </location>
</feature>
<dbReference type="SUPFAM" id="SSF51261">
    <property type="entry name" value="Duplicated hybrid motif"/>
    <property type="match status" value="1"/>
</dbReference>
<dbReference type="SUPFAM" id="SSF54106">
    <property type="entry name" value="LysM domain"/>
    <property type="match status" value="2"/>
</dbReference>
<dbReference type="Pfam" id="PF01551">
    <property type="entry name" value="Peptidase_M23"/>
    <property type="match status" value="1"/>
</dbReference>
<evidence type="ECO:0000313" key="3">
    <source>
        <dbReference type="EMBL" id="CAK9215327.1"/>
    </source>
</evidence>
<evidence type="ECO:0000256" key="1">
    <source>
        <dbReference type="SAM" id="MobiDB-lite"/>
    </source>
</evidence>
<dbReference type="EMBL" id="OZ019894">
    <property type="protein sequence ID" value="CAK9215327.1"/>
    <property type="molecule type" value="Genomic_DNA"/>
</dbReference>
<dbReference type="Gene3D" id="2.70.70.10">
    <property type="entry name" value="Glucose Permease (Domain IIA)"/>
    <property type="match status" value="1"/>
</dbReference>
<accession>A0ABP0U8A1</accession>
<dbReference type="InterPro" id="IPR011055">
    <property type="entry name" value="Dup_hybrid_motif"/>
</dbReference>
<evidence type="ECO:0000313" key="4">
    <source>
        <dbReference type="Proteomes" id="UP001497512"/>
    </source>
</evidence>
<dbReference type="Gene3D" id="3.10.350.10">
    <property type="entry name" value="LysM domain"/>
    <property type="match status" value="2"/>
</dbReference>
<proteinExistence type="predicted"/>
<feature type="domain" description="LysM" evidence="2">
    <location>
        <begin position="182"/>
        <end position="227"/>
    </location>
</feature>
<dbReference type="InterPro" id="IPR018392">
    <property type="entry name" value="LysM"/>
</dbReference>
<dbReference type="PANTHER" id="PTHR21666">
    <property type="entry name" value="PEPTIDASE-RELATED"/>
    <property type="match status" value="1"/>
</dbReference>
<protein>
    <recommendedName>
        <fullName evidence="2">LysM domain-containing protein</fullName>
    </recommendedName>
</protein>
<name>A0ABP0U8A1_9BRYO</name>
<sequence>MTAWVEEEDSDPGPHKILKRKNLRSLFREDDCADRSTISELKESLISNDTLRADARVAQSPESGNNKPGVLVQVLQSWACSSQSSLSSVANLPEEQLEEEDAEKQQQQDYSEVEFSTLVAREGDCLSEISRLVRVPINILQRVNSIANIESLKPGQALLIPRNVANHTKRKRFWDSKNKEEKRVIANWGDTLWSLAEDYNVSADEIRRANNLPQDLNHLYLGQELVIPTPQQTNCISVSRGPPLRYLLRPENVASIPALRPLVQNKIVQALLPKWQPEPFGVPCQGGWLSSFYGWKDGRWYFHNGIDIALEQGTEVIASTSGRVTWSGWKGGYGKTVCLDHGNGFVTLYAHCDDLLVQPSQFVRKSQVIALSGNTGHSSGPHLHFEIHKEGKTVDPLLHLPPIYHH</sequence>
<dbReference type="PANTHER" id="PTHR21666:SF270">
    <property type="entry name" value="MUREIN HYDROLASE ACTIVATOR ENVC"/>
    <property type="match status" value="1"/>
</dbReference>
<evidence type="ECO:0000259" key="2">
    <source>
        <dbReference type="PROSITE" id="PS51782"/>
    </source>
</evidence>
<reference evidence="3" key="1">
    <citation type="submission" date="2024-02" db="EMBL/GenBank/DDBJ databases">
        <authorList>
            <consortium name="ELIXIR-Norway"/>
            <consortium name="Elixir Norway"/>
        </authorList>
    </citation>
    <scope>NUCLEOTIDE SEQUENCE</scope>
</reference>
<dbReference type="InterPro" id="IPR050570">
    <property type="entry name" value="Cell_wall_metabolism_enzyme"/>
</dbReference>
<dbReference type="Pfam" id="PF01476">
    <property type="entry name" value="LysM"/>
    <property type="match status" value="2"/>
</dbReference>
<gene>
    <name evidence="3" type="ORF">CSSPTR1EN2_LOCUS12676</name>
</gene>
<keyword evidence="4" id="KW-1185">Reference proteome</keyword>
<feature type="domain" description="LysM" evidence="2">
    <location>
        <begin position="116"/>
        <end position="160"/>
    </location>
</feature>
<dbReference type="PROSITE" id="PS51782">
    <property type="entry name" value="LYSM"/>
    <property type="match status" value="2"/>
</dbReference>
<dbReference type="CDD" id="cd12797">
    <property type="entry name" value="M23_peptidase"/>
    <property type="match status" value="1"/>
</dbReference>
<dbReference type="InterPro" id="IPR036779">
    <property type="entry name" value="LysM_dom_sf"/>
</dbReference>
<dbReference type="SMART" id="SM00257">
    <property type="entry name" value="LysM"/>
    <property type="match status" value="2"/>
</dbReference>
<dbReference type="InterPro" id="IPR016047">
    <property type="entry name" value="M23ase_b-sheet_dom"/>
</dbReference>
<dbReference type="CDD" id="cd00118">
    <property type="entry name" value="LysM"/>
    <property type="match status" value="2"/>
</dbReference>
<dbReference type="Proteomes" id="UP001497512">
    <property type="component" value="Chromosome 2"/>
</dbReference>